<gene>
    <name evidence="2" type="ORF">AVEN_193963_1</name>
</gene>
<evidence type="ECO:0000256" key="1">
    <source>
        <dbReference type="SAM" id="MobiDB-lite"/>
    </source>
</evidence>
<comment type="caution">
    <text evidence="2">The sequence shown here is derived from an EMBL/GenBank/DDBJ whole genome shotgun (WGS) entry which is preliminary data.</text>
</comment>
<reference evidence="2 3" key="1">
    <citation type="journal article" date="2019" name="Sci. Rep.">
        <title>Orb-weaving spider Araneus ventricosus genome elucidates the spidroin gene catalogue.</title>
        <authorList>
            <person name="Kono N."/>
            <person name="Nakamura H."/>
            <person name="Ohtoshi R."/>
            <person name="Moran D.A.P."/>
            <person name="Shinohara A."/>
            <person name="Yoshida Y."/>
            <person name="Fujiwara M."/>
            <person name="Mori M."/>
            <person name="Tomita M."/>
            <person name="Arakawa K."/>
        </authorList>
    </citation>
    <scope>NUCLEOTIDE SEQUENCE [LARGE SCALE GENOMIC DNA]</scope>
</reference>
<organism evidence="2 3">
    <name type="scientific">Araneus ventricosus</name>
    <name type="common">Orbweaver spider</name>
    <name type="synonym">Epeira ventricosa</name>
    <dbReference type="NCBI Taxonomy" id="182803"/>
    <lineage>
        <taxon>Eukaryota</taxon>
        <taxon>Metazoa</taxon>
        <taxon>Ecdysozoa</taxon>
        <taxon>Arthropoda</taxon>
        <taxon>Chelicerata</taxon>
        <taxon>Arachnida</taxon>
        <taxon>Araneae</taxon>
        <taxon>Araneomorphae</taxon>
        <taxon>Entelegynae</taxon>
        <taxon>Araneoidea</taxon>
        <taxon>Araneidae</taxon>
        <taxon>Araneus</taxon>
    </lineage>
</organism>
<evidence type="ECO:0000313" key="3">
    <source>
        <dbReference type="Proteomes" id="UP000499080"/>
    </source>
</evidence>
<proteinExistence type="predicted"/>
<feature type="region of interest" description="Disordered" evidence="1">
    <location>
        <begin position="1"/>
        <end position="21"/>
    </location>
</feature>
<name>A0A4Y2MDR8_ARAVE</name>
<feature type="compositionally biased region" description="Low complexity" evidence="1">
    <location>
        <begin position="11"/>
        <end position="21"/>
    </location>
</feature>
<sequence length="85" mass="9528">MGRKKGENNVEEVGSSSSASNTELPNELQILIQSLDPDDFYEEVQETLRILLTEFDKASTTAIDSRLQWGKNSVISLLWIISVDL</sequence>
<dbReference type="AlphaFoldDB" id="A0A4Y2MDR8"/>
<evidence type="ECO:0000313" key="2">
    <source>
        <dbReference type="EMBL" id="GBN24540.1"/>
    </source>
</evidence>
<dbReference type="Proteomes" id="UP000499080">
    <property type="component" value="Unassembled WGS sequence"/>
</dbReference>
<keyword evidence="3" id="KW-1185">Reference proteome</keyword>
<accession>A0A4Y2MDR8</accession>
<protein>
    <submittedName>
        <fullName evidence="2">Uncharacterized protein</fullName>
    </submittedName>
</protein>
<dbReference type="EMBL" id="BGPR01007135">
    <property type="protein sequence ID" value="GBN24540.1"/>
    <property type="molecule type" value="Genomic_DNA"/>
</dbReference>